<accession>A0AAW0P274</accession>
<evidence type="ECO:0000313" key="3">
    <source>
        <dbReference type="Proteomes" id="UP001460270"/>
    </source>
</evidence>
<feature type="compositionally biased region" description="Basic residues" evidence="1">
    <location>
        <begin position="24"/>
        <end position="41"/>
    </location>
</feature>
<comment type="caution">
    <text evidence="2">The sequence shown here is derived from an EMBL/GenBank/DDBJ whole genome shotgun (WGS) entry which is preliminary data.</text>
</comment>
<feature type="region of interest" description="Disordered" evidence="1">
    <location>
        <begin position="1"/>
        <end position="52"/>
    </location>
</feature>
<keyword evidence="3" id="KW-1185">Reference proteome</keyword>
<reference evidence="3" key="1">
    <citation type="submission" date="2024-04" db="EMBL/GenBank/DDBJ databases">
        <title>Salinicola lusitanus LLJ914,a marine bacterium isolated from the Okinawa Trough.</title>
        <authorList>
            <person name="Li J."/>
        </authorList>
    </citation>
    <scope>NUCLEOTIDE SEQUENCE [LARGE SCALE GENOMIC DNA]</scope>
</reference>
<feature type="compositionally biased region" description="Basic and acidic residues" evidence="1">
    <location>
        <begin position="7"/>
        <end position="16"/>
    </location>
</feature>
<evidence type="ECO:0000256" key="1">
    <source>
        <dbReference type="SAM" id="MobiDB-lite"/>
    </source>
</evidence>
<dbReference type="AlphaFoldDB" id="A0AAW0P274"/>
<name>A0AAW0P274_9GOBI</name>
<dbReference type="Proteomes" id="UP001460270">
    <property type="component" value="Unassembled WGS sequence"/>
</dbReference>
<dbReference type="EMBL" id="JBBPFD010000008">
    <property type="protein sequence ID" value="KAK7915530.1"/>
    <property type="molecule type" value="Genomic_DNA"/>
</dbReference>
<gene>
    <name evidence="2" type="ORF">WMY93_011291</name>
</gene>
<sequence>MLGHSGGEGEGRRTIRESSGTWVRKTKQGHKALGRGKKRTERSRGAAEEDAVNARKTGLEWAVIAALKDWLGPSKQSDRCTEGLCVRRTGLSGQETQHRF</sequence>
<organism evidence="2 3">
    <name type="scientific">Mugilogobius chulae</name>
    <name type="common">yellowstripe goby</name>
    <dbReference type="NCBI Taxonomy" id="88201"/>
    <lineage>
        <taxon>Eukaryota</taxon>
        <taxon>Metazoa</taxon>
        <taxon>Chordata</taxon>
        <taxon>Craniata</taxon>
        <taxon>Vertebrata</taxon>
        <taxon>Euteleostomi</taxon>
        <taxon>Actinopterygii</taxon>
        <taxon>Neopterygii</taxon>
        <taxon>Teleostei</taxon>
        <taxon>Neoteleostei</taxon>
        <taxon>Acanthomorphata</taxon>
        <taxon>Gobiaria</taxon>
        <taxon>Gobiiformes</taxon>
        <taxon>Gobioidei</taxon>
        <taxon>Gobiidae</taxon>
        <taxon>Gobionellinae</taxon>
        <taxon>Mugilogobius</taxon>
    </lineage>
</organism>
<evidence type="ECO:0000313" key="2">
    <source>
        <dbReference type="EMBL" id="KAK7915530.1"/>
    </source>
</evidence>
<protein>
    <submittedName>
        <fullName evidence="2">Uncharacterized protein</fullName>
    </submittedName>
</protein>
<proteinExistence type="predicted"/>